<organism evidence="3 4">
    <name type="scientific">Madurella fahalii</name>
    <dbReference type="NCBI Taxonomy" id="1157608"/>
    <lineage>
        <taxon>Eukaryota</taxon>
        <taxon>Fungi</taxon>
        <taxon>Dikarya</taxon>
        <taxon>Ascomycota</taxon>
        <taxon>Pezizomycotina</taxon>
        <taxon>Sordariomycetes</taxon>
        <taxon>Sordariomycetidae</taxon>
        <taxon>Sordariales</taxon>
        <taxon>Sordariales incertae sedis</taxon>
        <taxon>Madurella</taxon>
    </lineage>
</organism>
<evidence type="ECO:0000313" key="3">
    <source>
        <dbReference type="EMBL" id="GAB1315933.1"/>
    </source>
</evidence>
<name>A0ABQ0GDT9_9PEZI</name>
<sequence length="322" mass="35295">MHIPLRLRLRPAAGGGPDGIHETAEPSEKRIPKSRTWSVVLLAALRFCQLAYSALAYYSLAGFGAPSGIHDIPQHGPSNRWPDPAHRSVPTMRTMRWLRIQAFVVLMYQTVVLVGLCLLRAWKTRKRLPVGLATVFGDGCAVMAALNIMMLLDTPYGTHCHGPSQGSPYGLLGPNRGHGAKVSQRRSVCRLLDLVVGLGAVFILSHILSAFSTIWRARNTCICPAAYAEAQHARDVEQGPVQDPGPVEEVRPQPMLQRGRTPPPPYHPVVPELAQDSPRGRSSVETTSSIRPEVYLVSDGWRAPEEPPEYSSRPPSLRNAPP</sequence>
<gene>
    <name evidence="3" type="ORF">MFIFM68171_06143</name>
</gene>
<reference evidence="3 4" key="1">
    <citation type="submission" date="2024-09" db="EMBL/GenBank/DDBJ databases">
        <title>Itraconazole resistance in Madurella fahalii resulting from another homologue of gene encoding cytochrome P450 14-alpha sterol demethylase (CYP51).</title>
        <authorList>
            <person name="Yoshioka I."/>
            <person name="Fahal A.H."/>
            <person name="Kaneko S."/>
            <person name="Yaguchi T."/>
        </authorList>
    </citation>
    <scope>NUCLEOTIDE SEQUENCE [LARGE SCALE GENOMIC DNA]</scope>
    <source>
        <strain evidence="3 4">IFM 68171</strain>
    </source>
</reference>
<evidence type="ECO:0000256" key="1">
    <source>
        <dbReference type="SAM" id="MobiDB-lite"/>
    </source>
</evidence>
<keyword evidence="2" id="KW-0812">Transmembrane</keyword>
<keyword evidence="2" id="KW-0472">Membrane</keyword>
<feature type="transmembrane region" description="Helical" evidence="2">
    <location>
        <begin position="191"/>
        <end position="215"/>
    </location>
</feature>
<dbReference type="GeneID" id="98176886"/>
<protein>
    <submittedName>
        <fullName evidence="3">Uncharacterized protein</fullName>
    </submittedName>
</protein>
<feature type="transmembrane region" description="Helical" evidence="2">
    <location>
        <begin position="39"/>
        <end position="60"/>
    </location>
</feature>
<keyword evidence="2" id="KW-1133">Transmembrane helix</keyword>
<comment type="caution">
    <text evidence="3">The sequence shown here is derived from an EMBL/GenBank/DDBJ whole genome shotgun (WGS) entry which is preliminary data.</text>
</comment>
<dbReference type="RefSeq" id="XP_070917664.1">
    <property type="nucleotide sequence ID" value="XM_071061563.1"/>
</dbReference>
<feature type="transmembrane region" description="Helical" evidence="2">
    <location>
        <begin position="100"/>
        <end position="119"/>
    </location>
</feature>
<dbReference type="Proteomes" id="UP001628179">
    <property type="component" value="Unassembled WGS sequence"/>
</dbReference>
<proteinExistence type="predicted"/>
<dbReference type="EMBL" id="BAAFSV010000003">
    <property type="protein sequence ID" value="GAB1315933.1"/>
    <property type="molecule type" value="Genomic_DNA"/>
</dbReference>
<evidence type="ECO:0000256" key="2">
    <source>
        <dbReference type="SAM" id="Phobius"/>
    </source>
</evidence>
<keyword evidence="4" id="KW-1185">Reference proteome</keyword>
<feature type="region of interest" description="Disordered" evidence="1">
    <location>
        <begin position="234"/>
        <end position="322"/>
    </location>
</feature>
<evidence type="ECO:0000313" key="4">
    <source>
        <dbReference type="Proteomes" id="UP001628179"/>
    </source>
</evidence>
<accession>A0ABQ0GDT9</accession>